<proteinExistence type="predicted"/>
<dbReference type="InterPro" id="IPR036728">
    <property type="entry name" value="PBP_GOBP_sf"/>
</dbReference>
<dbReference type="SUPFAM" id="SSF56436">
    <property type="entry name" value="C-type lectin-like"/>
    <property type="match status" value="1"/>
</dbReference>
<reference evidence="2 3" key="1">
    <citation type="submission" date="2020-04" db="EMBL/GenBank/DDBJ databases">
        <authorList>
            <person name="Alioto T."/>
            <person name="Alioto T."/>
            <person name="Gomez Garrido J."/>
        </authorList>
    </citation>
    <scope>NUCLEOTIDE SEQUENCE [LARGE SCALE GENOMIC DNA]</scope>
</reference>
<comment type="caution">
    <text evidence="2">The sequence shown here is derived from an EMBL/GenBank/DDBJ whole genome shotgun (WGS) entry which is preliminary data.</text>
</comment>
<keyword evidence="3" id="KW-1185">Reference proteome</keyword>
<dbReference type="InterPro" id="IPR006170">
    <property type="entry name" value="PBP/GOBP"/>
</dbReference>
<dbReference type="OrthoDB" id="418245at2759"/>
<name>A0A8S1DVV3_9INSE</name>
<dbReference type="AlphaFoldDB" id="A0A8S1DVV3"/>
<organism evidence="2 3">
    <name type="scientific">Cloeon dipterum</name>
    <dbReference type="NCBI Taxonomy" id="197152"/>
    <lineage>
        <taxon>Eukaryota</taxon>
        <taxon>Metazoa</taxon>
        <taxon>Ecdysozoa</taxon>
        <taxon>Arthropoda</taxon>
        <taxon>Hexapoda</taxon>
        <taxon>Insecta</taxon>
        <taxon>Pterygota</taxon>
        <taxon>Palaeoptera</taxon>
        <taxon>Ephemeroptera</taxon>
        <taxon>Pisciforma</taxon>
        <taxon>Baetidae</taxon>
        <taxon>Cloeon</taxon>
    </lineage>
</organism>
<sequence length="303" mass="33830">MSTWTTARTQCCRVGLTLASMESVGKANCFSKIVSKFAPGTFGDFWLSGTDLDCDSNFRWCSMDRAFEETELRWKSGHPVKGLDCVYLEVRNESMLLATADCAEKKDFLCEVRKKATSQKAMQTECAEIWDITTEQIDLLLNASAFLATTFSLNLKCFLKCVGVEVGLFDIGSGLNSIKMLRQIELVSQEEPTRLQQGFVAHDECSGKSLFRFSICFSIFKYNIRSELDDECVTAFETFKCGQEKAPALLSKIVQNNFGNGTIFQPPTPCVPPPRTCWISNAYPCVKNVGHFALSAFLEDDSD</sequence>
<dbReference type="Pfam" id="PF00059">
    <property type="entry name" value="Lectin_C"/>
    <property type="match status" value="1"/>
</dbReference>
<gene>
    <name evidence="2" type="ORF">CLODIP_2_CD10282</name>
</gene>
<dbReference type="PROSITE" id="PS50041">
    <property type="entry name" value="C_TYPE_LECTIN_2"/>
    <property type="match status" value="1"/>
</dbReference>
<dbReference type="InterPro" id="IPR016187">
    <property type="entry name" value="CTDL_fold"/>
</dbReference>
<dbReference type="SUPFAM" id="SSF47565">
    <property type="entry name" value="Insect pheromone/odorant-binding proteins"/>
    <property type="match status" value="1"/>
</dbReference>
<dbReference type="Proteomes" id="UP000494165">
    <property type="component" value="Unassembled WGS sequence"/>
</dbReference>
<dbReference type="GO" id="GO:0005549">
    <property type="term" value="F:odorant binding"/>
    <property type="evidence" value="ECO:0007669"/>
    <property type="project" value="InterPro"/>
</dbReference>
<dbReference type="CDD" id="cd00037">
    <property type="entry name" value="CLECT"/>
    <property type="match status" value="1"/>
</dbReference>
<dbReference type="Gene3D" id="3.10.100.10">
    <property type="entry name" value="Mannose-Binding Protein A, subunit A"/>
    <property type="match status" value="1"/>
</dbReference>
<protein>
    <recommendedName>
        <fullName evidence="1">C-type lectin domain-containing protein</fullName>
    </recommendedName>
</protein>
<dbReference type="CDD" id="cd23992">
    <property type="entry name" value="PBP_GOBP"/>
    <property type="match status" value="1"/>
</dbReference>
<accession>A0A8S1DVV3</accession>
<evidence type="ECO:0000259" key="1">
    <source>
        <dbReference type="PROSITE" id="PS50041"/>
    </source>
</evidence>
<dbReference type="InterPro" id="IPR001304">
    <property type="entry name" value="C-type_lectin-like"/>
</dbReference>
<evidence type="ECO:0000313" key="3">
    <source>
        <dbReference type="Proteomes" id="UP000494165"/>
    </source>
</evidence>
<dbReference type="EMBL" id="CADEPI010000360">
    <property type="protein sequence ID" value="CAB3384606.1"/>
    <property type="molecule type" value="Genomic_DNA"/>
</dbReference>
<dbReference type="Gene3D" id="1.10.238.20">
    <property type="entry name" value="Pheromone/general odorant binding protein domain"/>
    <property type="match status" value="1"/>
</dbReference>
<dbReference type="InterPro" id="IPR016186">
    <property type="entry name" value="C-type_lectin-like/link_sf"/>
</dbReference>
<feature type="domain" description="C-type lectin" evidence="1">
    <location>
        <begin position="1"/>
        <end position="111"/>
    </location>
</feature>
<evidence type="ECO:0000313" key="2">
    <source>
        <dbReference type="EMBL" id="CAB3384606.1"/>
    </source>
</evidence>
<dbReference type="Pfam" id="PF01395">
    <property type="entry name" value="PBP_GOBP"/>
    <property type="match status" value="1"/>
</dbReference>